<keyword evidence="4" id="KW-1185">Reference proteome</keyword>
<name>A0A1E5RTC9_9ASCO</name>
<protein>
    <submittedName>
        <fullName evidence="3">Transcription factor CSR2</fullName>
    </submittedName>
</protein>
<dbReference type="Proteomes" id="UP000095605">
    <property type="component" value="Unassembled WGS sequence"/>
</dbReference>
<feature type="region of interest" description="Disordered" evidence="1">
    <location>
        <begin position="322"/>
        <end position="353"/>
    </location>
</feature>
<feature type="region of interest" description="Disordered" evidence="1">
    <location>
        <begin position="108"/>
        <end position="131"/>
    </location>
</feature>
<sequence>MVLGGFFSTPNSLSNASHSSTSKNLAMPIRNVHNNRSRNPHPADNKKDLKLKGLLNDYLLEKGIILPKNIDSQSKTGVSNLSKDSNLPCEILLAQENENIFINNLDEPEHETNNNEFDNDDDSNHKSASDGCDTTTHKFAIIVKLNDRIPIKQINLKIMGDVLMYWYANESKEFYKVSNKDWQLDLDQCNTFIDFNSMLIRENQTFDFNNESYGAHNSFTYTNYDDSKILHGDYLPLATSRKNLFVNEIVKNAAIGKKKGETQYAKFYDPGYYIFFMPLSFSNNVYESVSVPSARLKYLLQASVMISKTLYKKHLQSQPVKTNDDVLSLTSNSDSESMPSVLGTSSSSNRSGSFMSRLSYGNTHAQPRPIYHTGNETFDTHGIIYGECLLNVVKTAPPRELSTANKPIYINRVWNNSLAYEISLPEKFVPLDSELPIKMKFTPLDKTLKIKRIRVGIVEKIFVKNKDLTAKFNQMEPLMADKTNPYYADFIKNNKKYRCLSVLEVKPNRQTGHSSMKEVVITNCANDNICQFRSNQIDSIVLNSKIKFPKFVPFATNNLTRQQLVQLPPPYGVDKYEIIKEELGSRPHDGEVAQNIEGYIEESNTFREVHADFINSSSGVPVQFLNIYKRSSRGLYPSTTSFPRIQVKHKLEIVIRISQKVSSSDGSKEEYKHFEVVIDTPIVLLSDVCKADSMLLPSYTSAMVDELAKSNLDDKVRPPPGFEYVLSVPNSPPTSYGMTTAQSVRSMNNIDQRYHREPGHAHSTSDLSFSNIPQKHRLFEMGIGSLSFNGKPGEYMNAFDSVFHEDDSDSSDDESILGKDDLNNSFLPSYEDTVGFME</sequence>
<reference evidence="4" key="1">
    <citation type="journal article" date="2016" name="Genome Announc.">
        <title>Genome sequences of three species of Hanseniaspora isolated from spontaneous wine fermentations.</title>
        <authorList>
            <person name="Sternes P.R."/>
            <person name="Lee D."/>
            <person name="Kutyna D.R."/>
            <person name="Borneman A.R."/>
        </authorList>
    </citation>
    <scope>NUCLEOTIDE SEQUENCE [LARGE SCALE GENOMIC DNA]</scope>
    <source>
        <strain evidence="4">AWRI3578</strain>
    </source>
</reference>
<dbReference type="SMART" id="SM01017">
    <property type="entry name" value="Arrestin_C"/>
    <property type="match status" value="1"/>
</dbReference>
<proteinExistence type="predicted"/>
<evidence type="ECO:0000259" key="2">
    <source>
        <dbReference type="SMART" id="SM01017"/>
    </source>
</evidence>
<comment type="caution">
    <text evidence="3">The sequence shown here is derived from an EMBL/GenBank/DDBJ whole genome shotgun (WGS) entry which is preliminary data.</text>
</comment>
<dbReference type="OrthoDB" id="2333384at2759"/>
<dbReference type="AlphaFoldDB" id="A0A1E5RTC9"/>
<feature type="compositionally biased region" description="Polar residues" evidence="1">
    <location>
        <begin position="328"/>
        <end position="338"/>
    </location>
</feature>
<feature type="domain" description="Arrestin C-terminal-like" evidence="2">
    <location>
        <begin position="414"/>
        <end position="688"/>
    </location>
</feature>
<dbReference type="EMBL" id="LPNL01000003">
    <property type="protein sequence ID" value="OEJ89963.1"/>
    <property type="molecule type" value="Genomic_DNA"/>
</dbReference>
<evidence type="ECO:0000313" key="4">
    <source>
        <dbReference type="Proteomes" id="UP000095605"/>
    </source>
</evidence>
<feature type="compositionally biased region" description="Low complexity" evidence="1">
    <location>
        <begin position="8"/>
        <end position="22"/>
    </location>
</feature>
<evidence type="ECO:0000256" key="1">
    <source>
        <dbReference type="SAM" id="MobiDB-lite"/>
    </source>
</evidence>
<feature type="compositionally biased region" description="Low complexity" evidence="1">
    <location>
        <begin position="340"/>
        <end position="353"/>
    </location>
</feature>
<evidence type="ECO:0000313" key="3">
    <source>
        <dbReference type="EMBL" id="OEJ89963.1"/>
    </source>
</evidence>
<accession>A0A1E5RTC9</accession>
<dbReference type="Pfam" id="PF02752">
    <property type="entry name" value="Arrestin_C"/>
    <property type="match status" value="1"/>
</dbReference>
<feature type="region of interest" description="Disordered" evidence="1">
    <location>
        <begin position="1"/>
        <end position="24"/>
    </location>
</feature>
<gene>
    <name evidence="3" type="ORF">AWRI3578_g1395</name>
</gene>
<organism evidence="3 4">
    <name type="scientific">Hanseniaspora opuntiae</name>
    <dbReference type="NCBI Taxonomy" id="211096"/>
    <lineage>
        <taxon>Eukaryota</taxon>
        <taxon>Fungi</taxon>
        <taxon>Dikarya</taxon>
        <taxon>Ascomycota</taxon>
        <taxon>Saccharomycotina</taxon>
        <taxon>Saccharomycetes</taxon>
        <taxon>Saccharomycodales</taxon>
        <taxon>Saccharomycodaceae</taxon>
        <taxon>Hanseniaspora</taxon>
    </lineage>
</organism>
<dbReference type="InterPro" id="IPR011022">
    <property type="entry name" value="Arrestin_C-like"/>
</dbReference>